<dbReference type="InterPro" id="IPR003959">
    <property type="entry name" value="ATPase_AAA_core"/>
</dbReference>
<evidence type="ECO:0000259" key="4">
    <source>
        <dbReference type="SMART" id="SM00382"/>
    </source>
</evidence>
<dbReference type="Proteomes" id="UP000319732">
    <property type="component" value="Unassembled WGS sequence"/>
</dbReference>
<name>A0A545T5S9_9GAMM</name>
<comment type="similarity">
    <text evidence="1">Belongs to the AAA ATPase family.</text>
</comment>
<evidence type="ECO:0000256" key="2">
    <source>
        <dbReference type="ARBA" id="ARBA00022741"/>
    </source>
</evidence>
<dbReference type="CDD" id="cd19481">
    <property type="entry name" value="RecA-like_protease"/>
    <property type="match status" value="1"/>
</dbReference>
<comment type="caution">
    <text evidence="5">The sequence shown here is derived from an EMBL/GenBank/DDBJ whole genome shotgun (WGS) entry which is preliminary data.</text>
</comment>
<keyword evidence="2" id="KW-0547">Nucleotide-binding</keyword>
<dbReference type="Gene3D" id="3.40.50.300">
    <property type="entry name" value="P-loop containing nucleotide triphosphate hydrolases"/>
    <property type="match status" value="1"/>
</dbReference>
<sequence>MTAVARESQNNFYYLGAALDQLRNHMRRYLGQAAPASVLPRCSPDAPPALERLCHQFGLDTFERELLLLCAGVSLDGEFAELCAAARGDSHKHWVSFDLALQVFNDGQWRPFSTHSSLRYWLLLRLEDPANPQLSALHIDEGILHYLTGHVARDPQVTPLCLPLAPPAPLIDSHQQIADRIARVLADTPGQQPGPLIQITGSQAVAGAAVVQQAFHTLEVQCYRIDAQSLPRELQALHKLFLRLEREALLYRVGYLFEAHYDSDQADTSCSLDYLLKRLTAPCAIARENPLQIPGREILTFAIGRPSYPEQAQLWRQALAGDAQAKDLQDCWPRLPDQFDLSEQQIRTVVRQWRAGDGIAQCDDTGERLWSLCRQHTRQQIGAMVRVIEPAGTDPAALVLPAEEKQIIDAIRQQVLYRHQVYRQWGFAGSGAQGLGISALFAGSSGTGKTLAASVIAADLGLDIYHVDLSAAVSKYIGETEKNLEKIFSAAENSGAILLFDEADALFGKRSQVNDSKDRYANMEVSYLLQRMESYSGLSILTSNYKNHLDDAFRRRLRFIVQFPFPQAAQRRQIWRQVFPNRTPVGELDYEKLSRLEIPGGIIRNIAVSAAFYASGDSCPVGMAHILQAVRDEYRKSEKTLQTNLIAGW</sequence>
<dbReference type="GO" id="GO:0005524">
    <property type="term" value="F:ATP binding"/>
    <property type="evidence" value="ECO:0007669"/>
    <property type="project" value="UniProtKB-KW"/>
</dbReference>
<dbReference type="PANTHER" id="PTHR23073">
    <property type="entry name" value="26S PROTEASOME REGULATORY SUBUNIT"/>
    <property type="match status" value="1"/>
</dbReference>
<evidence type="ECO:0000256" key="3">
    <source>
        <dbReference type="ARBA" id="ARBA00022840"/>
    </source>
</evidence>
<evidence type="ECO:0000256" key="1">
    <source>
        <dbReference type="ARBA" id="ARBA00006914"/>
    </source>
</evidence>
<dbReference type="OrthoDB" id="9809379at2"/>
<dbReference type="RefSeq" id="WP_142905706.1">
    <property type="nucleotide sequence ID" value="NZ_ML660098.1"/>
</dbReference>
<protein>
    <submittedName>
        <fullName evidence="5">ATP-binding protein</fullName>
    </submittedName>
</protein>
<gene>
    <name evidence="5" type="ORF">FKG94_17890</name>
</gene>
<dbReference type="SMART" id="SM00382">
    <property type="entry name" value="AAA"/>
    <property type="match status" value="1"/>
</dbReference>
<accession>A0A545T5S9</accession>
<proteinExistence type="inferred from homology"/>
<dbReference type="InterPro" id="IPR050221">
    <property type="entry name" value="26S_Proteasome_ATPase"/>
</dbReference>
<organism evidence="5 6">
    <name type="scientific">Exilibacterium tricleocarpae</name>
    <dbReference type="NCBI Taxonomy" id="2591008"/>
    <lineage>
        <taxon>Bacteria</taxon>
        <taxon>Pseudomonadati</taxon>
        <taxon>Pseudomonadota</taxon>
        <taxon>Gammaproteobacteria</taxon>
        <taxon>Cellvibrionales</taxon>
        <taxon>Cellvibrionaceae</taxon>
        <taxon>Exilibacterium</taxon>
    </lineage>
</organism>
<keyword evidence="3 5" id="KW-0067">ATP-binding</keyword>
<reference evidence="5 6" key="1">
    <citation type="submission" date="2019-06" db="EMBL/GenBank/DDBJ databases">
        <title>Whole genome sequence for Cellvibrionaceae sp. R142.</title>
        <authorList>
            <person name="Wang G."/>
        </authorList>
    </citation>
    <scope>NUCLEOTIDE SEQUENCE [LARGE SCALE GENOMIC DNA]</scope>
    <source>
        <strain evidence="5 6">R142</strain>
    </source>
</reference>
<dbReference type="AlphaFoldDB" id="A0A545T5S9"/>
<keyword evidence="6" id="KW-1185">Reference proteome</keyword>
<dbReference type="Pfam" id="PF22977">
    <property type="entry name" value="WHD"/>
    <property type="match status" value="1"/>
</dbReference>
<dbReference type="SUPFAM" id="SSF52540">
    <property type="entry name" value="P-loop containing nucleoside triphosphate hydrolases"/>
    <property type="match status" value="1"/>
</dbReference>
<evidence type="ECO:0000313" key="5">
    <source>
        <dbReference type="EMBL" id="TQV72574.1"/>
    </source>
</evidence>
<dbReference type="EMBL" id="VHSG01000019">
    <property type="protein sequence ID" value="TQV72574.1"/>
    <property type="molecule type" value="Genomic_DNA"/>
</dbReference>
<dbReference type="InterPro" id="IPR027417">
    <property type="entry name" value="P-loop_NTPase"/>
</dbReference>
<feature type="domain" description="AAA+ ATPase" evidence="4">
    <location>
        <begin position="435"/>
        <end position="567"/>
    </location>
</feature>
<dbReference type="InterPro" id="IPR003593">
    <property type="entry name" value="AAA+_ATPase"/>
</dbReference>
<dbReference type="InterPro" id="IPR054472">
    <property type="entry name" value="WHD"/>
</dbReference>
<dbReference type="GO" id="GO:0016887">
    <property type="term" value="F:ATP hydrolysis activity"/>
    <property type="evidence" value="ECO:0007669"/>
    <property type="project" value="InterPro"/>
</dbReference>
<evidence type="ECO:0000313" key="6">
    <source>
        <dbReference type="Proteomes" id="UP000319732"/>
    </source>
</evidence>
<dbReference type="Pfam" id="PF00004">
    <property type="entry name" value="AAA"/>
    <property type="match status" value="1"/>
</dbReference>